<proteinExistence type="inferred from homology"/>
<dbReference type="AlphaFoldDB" id="A0A172TXS8"/>
<dbReference type="PANTHER" id="PTHR43240">
    <property type="entry name" value="1,4-DIHYDROXY-2-NAPHTHOYL-COA THIOESTERASE 1"/>
    <property type="match status" value="1"/>
</dbReference>
<reference evidence="5" key="1">
    <citation type="submission" date="2015-01" db="EMBL/GenBank/DDBJ databases">
        <title>Flavisolibacter sp./LCS9/ whole genome sequencing.</title>
        <authorList>
            <person name="Kim M.K."/>
            <person name="Srinivasan S."/>
            <person name="Lee J.-J."/>
        </authorList>
    </citation>
    <scope>NUCLEOTIDE SEQUENCE [LARGE SCALE GENOMIC DNA]</scope>
    <source>
        <strain evidence="5">LCS9</strain>
    </source>
</reference>
<keyword evidence="2" id="KW-0378">Hydrolase</keyword>
<protein>
    <recommendedName>
        <fullName evidence="3">Thioesterase domain-containing protein</fullName>
    </recommendedName>
</protein>
<dbReference type="PANTHER" id="PTHR43240:SF5">
    <property type="entry name" value="1,4-DIHYDROXY-2-NAPHTHOYL-COA THIOESTERASE 1"/>
    <property type="match status" value="1"/>
</dbReference>
<organism evidence="4 5">
    <name type="scientific">Flavisolibacter tropicus</name>
    <dbReference type="NCBI Taxonomy" id="1492898"/>
    <lineage>
        <taxon>Bacteria</taxon>
        <taxon>Pseudomonadati</taxon>
        <taxon>Bacteroidota</taxon>
        <taxon>Chitinophagia</taxon>
        <taxon>Chitinophagales</taxon>
        <taxon>Chitinophagaceae</taxon>
        <taxon>Flavisolibacter</taxon>
    </lineage>
</organism>
<dbReference type="GO" id="GO:0061522">
    <property type="term" value="F:1,4-dihydroxy-2-naphthoyl-CoA thioesterase activity"/>
    <property type="evidence" value="ECO:0007669"/>
    <property type="project" value="TreeGrafter"/>
</dbReference>
<reference evidence="4 5" key="2">
    <citation type="journal article" date="2016" name="Int. J. Syst. Evol. Microbiol.">
        <title>Flavisolibacter tropicus sp. nov., isolated from tropical soil.</title>
        <authorList>
            <person name="Lee J.J."/>
            <person name="Kang M.S."/>
            <person name="Kim G.S."/>
            <person name="Lee C.S."/>
            <person name="Lim S."/>
            <person name="Lee J."/>
            <person name="Roh S.H."/>
            <person name="Kang H."/>
            <person name="Ha J.M."/>
            <person name="Bae S."/>
            <person name="Jung H.Y."/>
            <person name="Kim M.K."/>
        </authorList>
    </citation>
    <scope>NUCLEOTIDE SEQUENCE [LARGE SCALE GENOMIC DNA]</scope>
    <source>
        <strain evidence="4 5">LCS9</strain>
    </source>
</reference>
<dbReference type="InterPro" id="IPR003736">
    <property type="entry name" value="PAAI_dom"/>
</dbReference>
<dbReference type="Proteomes" id="UP000077177">
    <property type="component" value="Chromosome"/>
</dbReference>
<comment type="similarity">
    <text evidence="1">Belongs to the thioesterase PaaI family.</text>
</comment>
<dbReference type="EMBL" id="CP011390">
    <property type="protein sequence ID" value="ANE51895.1"/>
    <property type="molecule type" value="Genomic_DNA"/>
</dbReference>
<evidence type="ECO:0000256" key="1">
    <source>
        <dbReference type="ARBA" id="ARBA00008324"/>
    </source>
</evidence>
<dbReference type="PATRIC" id="fig|1492898.3.peg.3643"/>
<dbReference type="KEGG" id="fla:SY85_16740"/>
<dbReference type="CDD" id="cd03443">
    <property type="entry name" value="PaaI_thioesterase"/>
    <property type="match status" value="1"/>
</dbReference>
<evidence type="ECO:0000313" key="4">
    <source>
        <dbReference type="EMBL" id="ANE51895.1"/>
    </source>
</evidence>
<dbReference type="InterPro" id="IPR029069">
    <property type="entry name" value="HotDog_dom_sf"/>
</dbReference>
<dbReference type="Pfam" id="PF03061">
    <property type="entry name" value="4HBT"/>
    <property type="match status" value="1"/>
</dbReference>
<sequence length="141" mass="15368">MAIWFQTSSIEKLKERHKDTLINHLDIQLTEIGEDYLCGEMPVDHRTVQPMGILHGGASVALAETLGSVAANLVVDRSKKACVGLEINANHLKSVRSGKVIGTARPIHIGSSTQVWSIEIRNEAGQLTCISRITMAVLDLK</sequence>
<name>A0A172TXS8_9BACT</name>
<gene>
    <name evidence="4" type="ORF">SY85_16740</name>
</gene>
<dbReference type="NCBIfam" id="TIGR00369">
    <property type="entry name" value="unchar_dom_1"/>
    <property type="match status" value="1"/>
</dbReference>
<keyword evidence="5" id="KW-1185">Reference proteome</keyword>
<evidence type="ECO:0000313" key="5">
    <source>
        <dbReference type="Proteomes" id="UP000077177"/>
    </source>
</evidence>
<dbReference type="STRING" id="1492898.SY85_16740"/>
<dbReference type="RefSeq" id="WP_066406033.1">
    <property type="nucleotide sequence ID" value="NZ_CP011390.1"/>
</dbReference>
<accession>A0A172TXS8</accession>
<dbReference type="SUPFAM" id="SSF54637">
    <property type="entry name" value="Thioesterase/thiol ester dehydrase-isomerase"/>
    <property type="match status" value="1"/>
</dbReference>
<evidence type="ECO:0000259" key="3">
    <source>
        <dbReference type="Pfam" id="PF03061"/>
    </source>
</evidence>
<dbReference type="InterPro" id="IPR006683">
    <property type="entry name" value="Thioestr_dom"/>
</dbReference>
<dbReference type="GO" id="GO:0005829">
    <property type="term" value="C:cytosol"/>
    <property type="evidence" value="ECO:0007669"/>
    <property type="project" value="TreeGrafter"/>
</dbReference>
<dbReference type="Gene3D" id="3.10.129.10">
    <property type="entry name" value="Hotdog Thioesterase"/>
    <property type="match status" value="1"/>
</dbReference>
<evidence type="ECO:0000256" key="2">
    <source>
        <dbReference type="ARBA" id="ARBA00022801"/>
    </source>
</evidence>
<feature type="domain" description="Thioesterase" evidence="3">
    <location>
        <begin position="51"/>
        <end position="129"/>
    </location>
</feature>
<dbReference type="OrthoDB" id="9798208at2"/>